<sequence length="63" mass="7332">MIFNGLLSVLQDYTDEMDFVERVFVFRVCGFEYCLVHHIPRSSRPSCFSSSEITKNSSKFPMC</sequence>
<keyword evidence="2" id="KW-1185">Reference proteome</keyword>
<evidence type="ECO:0000313" key="2">
    <source>
        <dbReference type="Proteomes" id="UP001163321"/>
    </source>
</evidence>
<protein>
    <submittedName>
        <fullName evidence="1">Uncharacterized protein</fullName>
    </submittedName>
</protein>
<organism evidence="1 2">
    <name type="scientific">Peronosclerospora sorghi</name>
    <dbReference type="NCBI Taxonomy" id="230839"/>
    <lineage>
        <taxon>Eukaryota</taxon>
        <taxon>Sar</taxon>
        <taxon>Stramenopiles</taxon>
        <taxon>Oomycota</taxon>
        <taxon>Peronosporomycetes</taxon>
        <taxon>Peronosporales</taxon>
        <taxon>Peronosporaceae</taxon>
        <taxon>Peronosclerospora</taxon>
    </lineage>
</organism>
<name>A0ACC0WN94_9STRA</name>
<comment type="caution">
    <text evidence="1">The sequence shown here is derived from an EMBL/GenBank/DDBJ whole genome shotgun (WGS) entry which is preliminary data.</text>
</comment>
<reference evidence="1 2" key="1">
    <citation type="journal article" date="2022" name="bioRxiv">
        <title>The genome of the oomycete Peronosclerospora sorghi, a cosmopolitan pathogen of maize and sorghum, is inflated with dispersed pseudogenes.</title>
        <authorList>
            <person name="Fletcher K."/>
            <person name="Martin F."/>
            <person name="Isakeit T."/>
            <person name="Cavanaugh K."/>
            <person name="Magill C."/>
            <person name="Michelmore R."/>
        </authorList>
    </citation>
    <scope>NUCLEOTIDE SEQUENCE [LARGE SCALE GENOMIC DNA]</scope>
    <source>
        <strain evidence="1">P6</strain>
    </source>
</reference>
<accession>A0ACC0WN94</accession>
<dbReference type="EMBL" id="CM047589">
    <property type="protein sequence ID" value="KAI9920334.1"/>
    <property type="molecule type" value="Genomic_DNA"/>
</dbReference>
<evidence type="ECO:0000313" key="1">
    <source>
        <dbReference type="EMBL" id="KAI9920334.1"/>
    </source>
</evidence>
<gene>
    <name evidence="1" type="ORF">PsorP6_015581</name>
</gene>
<proteinExistence type="predicted"/>
<dbReference type="Proteomes" id="UP001163321">
    <property type="component" value="Chromosome 10"/>
</dbReference>